<organism evidence="1 2">
    <name type="scientific">Geofilum rubicundum JCM 15548</name>
    <dbReference type="NCBI Taxonomy" id="1236989"/>
    <lineage>
        <taxon>Bacteria</taxon>
        <taxon>Pseudomonadati</taxon>
        <taxon>Bacteroidota</taxon>
        <taxon>Bacteroidia</taxon>
        <taxon>Marinilabiliales</taxon>
        <taxon>Marinilabiliaceae</taxon>
        <taxon>Geofilum</taxon>
    </lineage>
</organism>
<protein>
    <submittedName>
        <fullName evidence="1">Uncharacterized protein</fullName>
    </submittedName>
</protein>
<gene>
    <name evidence="1" type="ORF">JCM15548_159</name>
</gene>
<dbReference type="AlphaFoldDB" id="A0A0E9LS26"/>
<comment type="caution">
    <text evidence="1">The sequence shown here is derived from an EMBL/GenBank/DDBJ whole genome shotgun (WGS) entry which is preliminary data.</text>
</comment>
<dbReference type="STRING" id="1236989.JCM15548_159"/>
<accession>A0A0E9LS26</accession>
<evidence type="ECO:0000313" key="1">
    <source>
        <dbReference type="EMBL" id="GAO28098.1"/>
    </source>
</evidence>
<dbReference type="Proteomes" id="UP000032900">
    <property type="component" value="Unassembled WGS sequence"/>
</dbReference>
<proteinExistence type="predicted"/>
<name>A0A0E9LS26_9BACT</name>
<keyword evidence="2" id="KW-1185">Reference proteome</keyword>
<sequence>MNPWLLKQEENTVPILGFDNDLIEKAPPFWPYYINAENAVSVINPSSLSKEQLLAFDCNENDNPILFIGKLR</sequence>
<reference evidence="1 2" key="1">
    <citation type="journal article" date="2015" name="Microbes Environ.">
        <title>Distribution and evolution of nitrogen fixation genes in the phylum bacteroidetes.</title>
        <authorList>
            <person name="Inoue J."/>
            <person name="Oshima K."/>
            <person name="Suda W."/>
            <person name="Sakamoto M."/>
            <person name="Iino T."/>
            <person name="Noda S."/>
            <person name="Hongoh Y."/>
            <person name="Hattori M."/>
            <person name="Ohkuma M."/>
        </authorList>
    </citation>
    <scope>NUCLEOTIDE SEQUENCE [LARGE SCALE GENOMIC DNA]</scope>
    <source>
        <strain evidence="1">JCM 15548</strain>
    </source>
</reference>
<evidence type="ECO:0000313" key="2">
    <source>
        <dbReference type="Proteomes" id="UP000032900"/>
    </source>
</evidence>
<dbReference type="EMBL" id="BAZW01000001">
    <property type="protein sequence ID" value="GAO28098.1"/>
    <property type="molecule type" value="Genomic_DNA"/>
</dbReference>